<accession>A0A239B7M7</accession>
<organism evidence="7 8">
    <name type="scientific">Methylobacillus rhizosphaerae</name>
    <dbReference type="NCBI Taxonomy" id="551994"/>
    <lineage>
        <taxon>Bacteria</taxon>
        <taxon>Pseudomonadati</taxon>
        <taxon>Pseudomonadota</taxon>
        <taxon>Betaproteobacteria</taxon>
        <taxon>Nitrosomonadales</taxon>
        <taxon>Methylophilaceae</taxon>
        <taxon>Methylobacillus</taxon>
    </lineage>
</organism>
<gene>
    <name evidence="7" type="ORF">SAMN05192560_2305</name>
</gene>
<dbReference type="GO" id="GO:0016020">
    <property type="term" value="C:membrane"/>
    <property type="evidence" value="ECO:0007669"/>
    <property type="project" value="InterPro"/>
</dbReference>
<dbReference type="Pfam" id="PF25869">
    <property type="entry name" value="3HB_CusB"/>
    <property type="match status" value="1"/>
</dbReference>
<comment type="similarity">
    <text evidence="1">Belongs to the membrane fusion protein (MFP) (TC 8.A.1) family.</text>
</comment>
<evidence type="ECO:0000313" key="8">
    <source>
        <dbReference type="Proteomes" id="UP000198305"/>
    </source>
</evidence>
<dbReference type="Pfam" id="PF25967">
    <property type="entry name" value="RND-MFP_C"/>
    <property type="match status" value="1"/>
</dbReference>
<dbReference type="OrthoDB" id="9806939at2"/>
<dbReference type="GO" id="GO:0022857">
    <property type="term" value="F:transmembrane transporter activity"/>
    <property type="evidence" value="ECO:0007669"/>
    <property type="project" value="InterPro"/>
</dbReference>
<feature type="domain" description="Multidrug resistance protein MdtA-like C-terminal permuted SH3" evidence="6">
    <location>
        <begin position="296"/>
        <end position="354"/>
    </location>
</feature>
<feature type="domain" description="CusB-like beta-barrel" evidence="5">
    <location>
        <begin position="216"/>
        <end position="290"/>
    </location>
</feature>
<dbReference type="InterPro" id="IPR058790">
    <property type="entry name" value="BSH_CusB"/>
</dbReference>
<dbReference type="Pfam" id="PF25919">
    <property type="entry name" value="BSH_CusB"/>
    <property type="match status" value="1"/>
</dbReference>
<evidence type="ECO:0000259" key="3">
    <source>
        <dbReference type="Pfam" id="PF25869"/>
    </source>
</evidence>
<evidence type="ECO:0000256" key="1">
    <source>
        <dbReference type="ARBA" id="ARBA00009477"/>
    </source>
</evidence>
<dbReference type="Gene3D" id="6.10.140.730">
    <property type="match status" value="1"/>
</dbReference>
<dbReference type="FunFam" id="2.40.30.170:FF:000010">
    <property type="entry name" value="Efflux RND transporter periplasmic adaptor subunit"/>
    <property type="match status" value="1"/>
</dbReference>
<dbReference type="AlphaFoldDB" id="A0A239B7M7"/>
<dbReference type="EMBL" id="FZOA01000013">
    <property type="protein sequence ID" value="SNS03153.1"/>
    <property type="molecule type" value="Genomic_DNA"/>
</dbReference>
<feature type="domain" description="CusB-like barrel-sandwich hybrid" evidence="4">
    <location>
        <begin position="82"/>
        <end position="211"/>
    </location>
</feature>
<dbReference type="PANTHER" id="PTHR30097">
    <property type="entry name" value="CATION EFFLUX SYSTEM PROTEIN CUSB"/>
    <property type="match status" value="1"/>
</dbReference>
<evidence type="ECO:0000256" key="2">
    <source>
        <dbReference type="ARBA" id="ARBA00022448"/>
    </source>
</evidence>
<dbReference type="InterPro" id="IPR051909">
    <property type="entry name" value="MFP_Cation_Efflux"/>
</dbReference>
<evidence type="ECO:0000259" key="6">
    <source>
        <dbReference type="Pfam" id="PF25967"/>
    </source>
</evidence>
<reference evidence="8" key="1">
    <citation type="submission" date="2017-06" db="EMBL/GenBank/DDBJ databases">
        <authorList>
            <person name="Varghese N."/>
            <person name="Submissions S."/>
        </authorList>
    </citation>
    <scope>NUCLEOTIDE SEQUENCE [LARGE SCALE GENOMIC DNA]</scope>
    <source>
        <strain evidence="8">Ca-68</strain>
    </source>
</reference>
<keyword evidence="2" id="KW-0813">Transport</keyword>
<proteinExistence type="inferred from homology"/>
<evidence type="ECO:0000313" key="7">
    <source>
        <dbReference type="EMBL" id="SNS03153.1"/>
    </source>
</evidence>
<dbReference type="Gene3D" id="2.40.420.20">
    <property type="match status" value="1"/>
</dbReference>
<dbReference type="InterPro" id="IPR058791">
    <property type="entry name" value="3HB_CusB"/>
</dbReference>
<name>A0A239B7M7_9PROT</name>
<evidence type="ECO:0000259" key="4">
    <source>
        <dbReference type="Pfam" id="PF25919"/>
    </source>
</evidence>
<feature type="domain" description="CusB-like three alpha-helical bundle" evidence="3">
    <location>
        <begin position="118"/>
        <end position="178"/>
    </location>
</feature>
<dbReference type="InterPro" id="IPR058627">
    <property type="entry name" value="MdtA-like_C"/>
</dbReference>
<dbReference type="NCBIfam" id="TIGR01730">
    <property type="entry name" value="RND_mfp"/>
    <property type="match status" value="1"/>
</dbReference>
<dbReference type="InterPro" id="IPR006143">
    <property type="entry name" value="RND_pump_MFP"/>
</dbReference>
<dbReference type="Pfam" id="PF25954">
    <property type="entry name" value="Beta-barrel_RND_2"/>
    <property type="match status" value="1"/>
</dbReference>
<keyword evidence="8" id="KW-1185">Reference proteome</keyword>
<dbReference type="RefSeq" id="WP_089376357.1">
    <property type="nucleotide sequence ID" value="NZ_FZOA01000013.1"/>
</dbReference>
<dbReference type="Gene3D" id="2.40.50.100">
    <property type="match status" value="1"/>
</dbReference>
<dbReference type="Proteomes" id="UP000198305">
    <property type="component" value="Unassembled WGS sequence"/>
</dbReference>
<evidence type="ECO:0000259" key="5">
    <source>
        <dbReference type="Pfam" id="PF25954"/>
    </source>
</evidence>
<dbReference type="SUPFAM" id="SSF111369">
    <property type="entry name" value="HlyD-like secretion proteins"/>
    <property type="match status" value="1"/>
</dbReference>
<sequence length="365" mass="40132">MKRLLLPLVFMSGVGLGGWLIPWTSTTSLEPKVVSQPAQKEEALSADKVAADFFSSALPEQREIEDVVPLMGRLAFNAEKIHLVSARIAGRLDRILVFEGAQVRQGQPLAALYSPEYVSAQNELLLARNTWRTLQASKVTQDLAQDAESTLQSARERMRVMGASEDDIAALEQSGHVNEHLLLRAPISGVVTQRNLDPGAFINLGDSFMSLADTSTLWFFGNVYEQDYQRIRQGQPLQIEVQALPGKRYSARVDILSPTLDVETNTLRVRCLVVNDGTLRPDLFATASLNVGKRPALLVPADAVVRSQQVDYLIVETPDGNYRRRQVGVRPYREGLVAVTEGLSANEKVVVQGATLLNQKLSGAM</sequence>
<dbReference type="Gene3D" id="2.40.30.170">
    <property type="match status" value="1"/>
</dbReference>
<protein>
    <submittedName>
        <fullName evidence="7">Membrane fusion protein, Cu(I)/Ag(I) efflux system</fullName>
    </submittedName>
</protein>
<dbReference type="InterPro" id="IPR058792">
    <property type="entry name" value="Beta-barrel_RND_2"/>
</dbReference>